<evidence type="ECO:0000313" key="1">
    <source>
        <dbReference type="EMBL" id="BBB89565.1"/>
    </source>
</evidence>
<sequence>MKRQFAINLMNIIHQYDKNITSDNIELVITAPKNIIDYASLPLNLWDNIYNFIINNEEILNSSLNAINKVLSNRELYDDSWVLFGNEQLNFYSIEILKEFLKKKQKISEVKNIIINNILLNNALITFDFKLELATLLIEAINSGIIELQNSDINKFKERINNFNIKKDKKWDEKLKFPSNEVDHLIDIPKDIKNIFYIFNQAIAYKMEESTVLILSKIINKLQIGNYDLFKVGIYSAKGERIIQIDLNNSLINWSDYVVKWDQKVASFGEENYSIAELCKICLQLNEFNLPDFSMQFLKSKFYKAVLKISRGVILGLNSGAFIAEHTTSNPSIFFIGRDVILGKSFMLETNGGIIICSNSFLGGGFIPILIHTHKHINSTQASLERKRIKLAAFVCEKGARFPMQTSFLFETVDYINKKFMDKIYGISIE</sequence>
<accession>A0A348AER7</accession>
<dbReference type="OrthoDB" id="3447494at2"/>
<protein>
    <submittedName>
        <fullName evidence="1">Uncharacterized protein</fullName>
    </submittedName>
</protein>
<dbReference type="KEGG" id="mana:MAMMFC1_00198"/>
<dbReference type="Proteomes" id="UP000276437">
    <property type="component" value="Chromosome"/>
</dbReference>
<name>A0A348AER7_9FIRM</name>
<dbReference type="EMBL" id="AP018449">
    <property type="protein sequence ID" value="BBB89565.1"/>
    <property type="molecule type" value="Genomic_DNA"/>
</dbReference>
<organism evidence="1 2">
    <name type="scientific">Methylomusa anaerophila</name>
    <dbReference type="NCBI Taxonomy" id="1930071"/>
    <lineage>
        <taxon>Bacteria</taxon>
        <taxon>Bacillati</taxon>
        <taxon>Bacillota</taxon>
        <taxon>Negativicutes</taxon>
        <taxon>Selenomonadales</taxon>
        <taxon>Sporomusaceae</taxon>
        <taxon>Methylomusa</taxon>
    </lineage>
</organism>
<evidence type="ECO:0000313" key="2">
    <source>
        <dbReference type="Proteomes" id="UP000276437"/>
    </source>
</evidence>
<reference evidence="1 2" key="1">
    <citation type="journal article" date="2018" name="Int. J. Syst. Evol. Microbiol.">
        <title>Methylomusa anaerophila gen. nov., sp. nov., an anaerobic methanol-utilizing bacterium isolated from a microbial fuel cell.</title>
        <authorList>
            <person name="Amano N."/>
            <person name="Yamamuro A."/>
            <person name="Miyahara M."/>
            <person name="Kouzuma A."/>
            <person name="Abe T."/>
            <person name="Watanabe K."/>
        </authorList>
    </citation>
    <scope>NUCLEOTIDE SEQUENCE [LARGE SCALE GENOMIC DNA]</scope>
    <source>
        <strain evidence="1 2">MMFC1</strain>
    </source>
</reference>
<dbReference type="RefSeq" id="WP_126305697.1">
    <property type="nucleotide sequence ID" value="NZ_DAINIT010000018.1"/>
</dbReference>
<dbReference type="AlphaFoldDB" id="A0A348AER7"/>
<keyword evidence="2" id="KW-1185">Reference proteome</keyword>
<proteinExistence type="predicted"/>
<gene>
    <name evidence="1" type="ORF">MAMMFC1_00198</name>
</gene>